<dbReference type="InterPro" id="IPR035992">
    <property type="entry name" value="Ricin_B-like_lectins"/>
</dbReference>
<feature type="domain" description="Ricin B lectin" evidence="2">
    <location>
        <begin position="402"/>
        <end position="526"/>
    </location>
</feature>
<feature type="region of interest" description="Disordered" evidence="1">
    <location>
        <begin position="608"/>
        <end position="629"/>
    </location>
</feature>
<dbReference type="Proteomes" id="UP001501759">
    <property type="component" value="Unassembled WGS sequence"/>
</dbReference>
<evidence type="ECO:0000313" key="3">
    <source>
        <dbReference type="EMBL" id="GAA5029945.1"/>
    </source>
</evidence>
<name>A0ABP9JGM1_9ACTN</name>
<dbReference type="RefSeq" id="WP_345656761.1">
    <property type="nucleotide sequence ID" value="NZ_BAABKB010000032.1"/>
</dbReference>
<gene>
    <name evidence="3" type="ORF">GCM10023335_69690</name>
</gene>
<organism evidence="3 4">
    <name type="scientific">Streptomyces siamensis</name>
    <dbReference type="NCBI Taxonomy" id="1274986"/>
    <lineage>
        <taxon>Bacteria</taxon>
        <taxon>Bacillati</taxon>
        <taxon>Actinomycetota</taxon>
        <taxon>Actinomycetes</taxon>
        <taxon>Kitasatosporales</taxon>
        <taxon>Streptomycetaceae</taxon>
        <taxon>Streptomyces</taxon>
    </lineage>
</organism>
<dbReference type="EMBL" id="BAABKB010000032">
    <property type="protein sequence ID" value="GAA5029945.1"/>
    <property type="molecule type" value="Genomic_DNA"/>
</dbReference>
<comment type="caution">
    <text evidence="3">The sequence shown here is derived from an EMBL/GenBank/DDBJ whole genome shotgun (WGS) entry which is preliminary data.</text>
</comment>
<feature type="region of interest" description="Disordered" evidence="1">
    <location>
        <begin position="541"/>
        <end position="587"/>
    </location>
</feature>
<evidence type="ECO:0000259" key="2">
    <source>
        <dbReference type="Pfam" id="PF00652"/>
    </source>
</evidence>
<proteinExistence type="predicted"/>
<dbReference type="Gene3D" id="2.80.10.50">
    <property type="match status" value="1"/>
</dbReference>
<dbReference type="Pfam" id="PF00652">
    <property type="entry name" value="Ricin_B_lectin"/>
    <property type="match status" value="1"/>
</dbReference>
<feature type="region of interest" description="Disordered" evidence="1">
    <location>
        <begin position="361"/>
        <end position="395"/>
    </location>
</feature>
<dbReference type="InterPro" id="IPR000772">
    <property type="entry name" value="Ricin_B_lectin"/>
</dbReference>
<feature type="compositionally biased region" description="Low complexity" evidence="1">
    <location>
        <begin position="570"/>
        <end position="587"/>
    </location>
</feature>
<dbReference type="SUPFAM" id="SSF50370">
    <property type="entry name" value="Ricin B-like lectins"/>
    <property type="match status" value="1"/>
</dbReference>
<evidence type="ECO:0000256" key="1">
    <source>
        <dbReference type="SAM" id="MobiDB-lite"/>
    </source>
</evidence>
<protein>
    <submittedName>
        <fullName evidence="3">RICIN domain-containing protein</fullName>
    </submittedName>
</protein>
<reference evidence="4" key="1">
    <citation type="journal article" date="2019" name="Int. J. Syst. Evol. Microbiol.">
        <title>The Global Catalogue of Microorganisms (GCM) 10K type strain sequencing project: providing services to taxonomists for standard genome sequencing and annotation.</title>
        <authorList>
            <consortium name="The Broad Institute Genomics Platform"/>
            <consortium name="The Broad Institute Genome Sequencing Center for Infectious Disease"/>
            <person name="Wu L."/>
            <person name="Ma J."/>
        </authorList>
    </citation>
    <scope>NUCLEOTIDE SEQUENCE [LARGE SCALE GENOMIC DNA]</scope>
    <source>
        <strain evidence="4">JCM 18409</strain>
    </source>
</reference>
<sequence length="629" mass="67029">MHYPVGELLDRHWEAVYSYARLCAHGVRPAGMLTTAAFTRLFGESLDQSGPGAAWRPQLLVTVRRMAAEWLTDPRRDMLHPNLLTGSDREDRAAARLLPPEGRRLLSRAFQRLPEPARCLLWHIEVEAERPEVPAALLGYEVEDVPPELERARERLRAGCLEIHRELAPEQECRRYNRMLDVSLRRREAGLDPDLRDHMARCGHCRHTADQLDQFNRPLGLPLAEAVLGWAARDYVASRPGRASAIPAADGVHTADEAAATASDLTGTPADTGVLAWTGTPADAPAVREVPLPPGLRPRTAARGRGAGDPRTPTHRAPRGQGAGTHKAPRRAPRRRDVALAVLTVSTLILVPLVVWAAGTSSGGENGTADGTGRSDAPGPSRSPGANPSWIGTGARPGETARGLLRNAATGLCVGIVGDKPAKGVEARLTSCTSKSARRWTYEADGLLSDAADPGLCLDSHLGYSVRLTACPGVSGPGAKDRRYDFTLQGALVPRWNQDLALAPASADDGAALLLKVRDDGAVQRWELDSSSPTLQMEVVNWGSADGGPDTTPAPLTESTEPAPPAAHGSSTTPSTAQPAPTTSAPPYEYCTSPYAYCLGDGQYGSGRDPGYGYGDYGSAREGGRGGRR</sequence>
<accession>A0ABP9JGM1</accession>
<dbReference type="PROSITE" id="PS50231">
    <property type="entry name" value="RICIN_B_LECTIN"/>
    <property type="match status" value="1"/>
</dbReference>
<evidence type="ECO:0000313" key="4">
    <source>
        <dbReference type="Proteomes" id="UP001501759"/>
    </source>
</evidence>
<feature type="region of interest" description="Disordered" evidence="1">
    <location>
        <begin position="282"/>
        <end position="334"/>
    </location>
</feature>
<keyword evidence="4" id="KW-1185">Reference proteome</keyword>